<dbReference type="NCBIfam" id="TIGR03734">
    <property type="entry name" value="PRTRC_parB"/>
    <property type="match status" value="1"/>
</dbReference>
<organism evidence="4 5">
    <name type="scientific">Pseudomonas antarctica</name>
    <dbReference type="NCBI Taxonomy" id="219572"/>
    <lineage>
        <taxon>Bacteria</taxon>
        <taxon>Pseudomonadati</taxon>
        <taxon>Pseudomonadota</taxon>
        <taxon>Gammaproteobacteria</taxon>
        <taxon>Pseudomonadales</taxon>
        <taxon>Pseudomonadaceae</taxon>
        <taxon>Pseudomonas</taxon>
    </lineage>
</organism>
<evidence type="ECO:0000313" key="4">
    <source>
        <dbReference type="EMBL" id="ANF89202.1"/>
    </source>
</evidence>
<dbReference type="Gene3D" id="3.90.1530.30">
    <property type="match status" value="1"/>
</dbReference>
<dbReference type="GO" id="GO:0003677">
    <property type="term" value="F:DNA binding"/>
    <property type="evidence" value="ECO:0007669"/>
    <property type="project" value="InterPro"/>
</dbReference>
<dbReference type="Proteomes" id="UP000077829">
    <property type="component" value="Plasmid pP27494_1"/>
</dbReference>
<keyword evidence="4" id="KW-0808">Transferase</keyword>
<dbReference type="AlphaFoldDB" id="A0A172ZA28"/>
<dbReference type="Pfam" id="PF17762">
    <property type="entry name" value="HTH_ParB"/>
    <property type="match status" value="1"/>
</dbReference>
<dbReference type="InterPro" id="IPR036086">
    <property type="entry name" value="ParB/Sulfiredoxin_sf"/>
</dbReference>
<dbReference type="SUPFAM" id="SSF109709">
    <property type="entry name" value="KorB DNA-binding domain-like"/>
    <property type="match status" value="1"/>
</dbReference>
<dbReference type="PATRIC" id="fig|219572.3.peg.6025"/>
<dbReference type="InterPro" id="IPR004437">
    <property type="entry name" value="ParB/RepB/Spo0J"/>
</dbReference>
<evidence type="ECO:0000313" key="5">
    <source>
        <dbReference type="Proteomes" id="UP000077829"/>
    </source>
</evidence>
<evidence type="ECO:0000256" key="1">
    <source>
        <dbReference type="ARBA" id="ARBA00006295"/>
    </source>
</evidence>
<dbReference type="EMBL" id="CP015601">
    <property type="protein sequence ID" value="ANF89202.1"/>
    <property type="molecule type" value="Genomic_DNA"/>
</dbReference>
<dbReference type="InterPro" id="IPR050336">
    <property type="entry name" value="Chromosome_partition/occlusion"/>
</dbReference>
<reference evidence="4 5" key="1">
    <citation type="submission" date="2016-05" db="EMBL/GenBank/DDBJ databases">
        <title>Complete genome sequence of Pseudomonas antarctica PAMC 27494.</title>
        <authorList>
            <person name="Lee J."/>
        </authorList>
    </citation>
    <scope>NUCLEOTIDE SEQUENCE [LARGE SCALE GENOMIC DNA]</scope>
    <source>
        <strain evidence="4 5">PAMC 27494</strain>
        <plasmid evidence="5">Plasmid pp27494_1</plasmid>
    </source>
</reference>
<proteinExistence type="inferred from homology"/>
<dbReference type="NCBIfam" id="TIGR00180">
    <property type="entry name" value="parB_part"/>
    <property type="match status" value="1"/>
</dbReference>
<accession>A0A172ZA28</accession>
<dbReference type="PANTHER" id="PTHR33375">
    <property type="entry name" value="CHROMOSOME-PARTITIONING PROTEIN PARB-RELATED"/>
    <property type="match status" value="1"/>
</dbReference>
<sequence length="600" mass="65530">MREAELIANTEFSQVNQQIAQILHLGRIRRNPKIDPRKGRKKSAYEQLVRSISAKGIIQPILVRPVSDDPNYDHEVVAGNQRWMAAHDASLIEVPALIRPMSDQEARLIAALENQIRADLTPIEEAQHAVILLEDMANDHSEVMKALDWSRTKLDSRLLLAHACDEVADALLEEQIKIGHAELLCRLPASDQAGILLKIIEKNYSVEQTRARLLELTRDVSTARFDTTECRSCIHNSGANADLFEASLGASRCQNSVCWNRKTEQLISVRLIEAQEEHAVVHSELNLAKDSYVKLVARGEDGVGEQQAAACATCASFGAVVMVSRGREGDVIGGMCFNKPCHKEKTAAYKIALTSLSNTAPATVLGTTAGGKPAKPKAASAKPTQVKKSIRRVAFDLYARMSKQAVLNDRSLALAVAIVSMYFEMRSDLKSEVRAPMEKAMGVTSSLMPTARADAEIRLAQLGEEKLLTFMGSMAAASLFRTDSADAFEKSVSGAQSLKFMEYAQLDPTKGFTMNQTYLKAQVKAGIIEDCKRSGFATAYNEVKGEKAFEGLTTGKASALMDAVLAFKEFNWLGYLPTALELSVQGGKNPAPQQSESTQA</sequence>
<dbReference type="PANTHER" id="PTHR33375:SF1">
    <property type="entry name" value="CHROMOSOME-PARTITIONING PROTEIN PARB-RELATED"/>
    <property type="match status" value="1"/>
</dbReference>
<protein>
    <submittedName>
        <fullName evidence="4">Phosphopantetheine--protein transferase</fullName>
    </submittedName>
</protein>
<dbReference type="GO" id="GO:0005694">
    <property type="term" value="C:chromosome"/>
    <property type="evidence" value="ECO:0007669"/>
    <property type="project" value="TreeGrafter"/>
</dbReference>
<dbReference type="SUPFAM" id="SSF110849">
    <property type="entry name" value="ParB/Sulfiredoxin"/>
    <property type="match status" value="1"/>
</dbReference>
<dbReference type="Pfam" id="PF02195">
    <property type="entry name" value="ParB_N"/>
    <property type="match status" value="1"/>
</dbReference>
<dbReference type="KEGG" id="panr:A7J50_5873"/>
<evidence type="ECO:0000259" key="3">
    <source>
        <dbReference type="SMART" id="SM00470"/>
    </source>
</evidence>
<dbReference type="GO" id="GO:0016740">
    <property type="term" value="F:transferase activity"/>
    <property type="evidence" value="ECO:0007669"/>
    <property type="project" value="UniProtKB-KW"/>
</dbReference>
<dbReference type="GO" id="GO:0007059">
    <property type="term" value="P:chromosome segregation"/>
    <property type="evidence" value="ECO:0007669"/>
    <property type="project" value="UniProtKB-KW"/>
</dbReference>
<gene>
    <name evidence="4" type="ORF">A7J50_5873</name>
</gene>
<dbReference type="InterPro" id="IPR022396">
    <property type="entry name" value="PRTRC_ParB"/>
</dbReference>
<dbReference type="Gene3D" id="1.10.10.2830">
    <property type="match status" value="1"/>
</dbReference>
<keyword evidence="2" id="KW-0159">Chromosome partition</keyword>
<name>A0A172ZA28_9PSED</name>
<dbReference type="InterPro" id="IPR003115">
    <property type="entry name" value="ParB_N"/>
</dbReference>
<feature type="domain" description="ParB-like N-terminal" evidence="3">
    <location>
        <begin position="21"/>
        <end position="115"/>
    </location>
</feature>
<dbReference type="InterPro" id="IPR041468">
    <property type="entry name" value="HTH_ParB/Spo0J"/>
</dbReference>
<dbReference type="SMART" id="SM00470">
    <property type="entry name" value="ParB"/>
    <property type="match status" value="1"/>
</dbReference>
<keyword evidence="4" id="KW-0614">Plasmid</keyword>
<evidence type="ECO:0000256" key="2">
    <source>
        <dbReference type="ARBA" id="ARBA00022829"/>
    </source>
</evidence>
<comment type="similarity">
    <text evidence="1">Belongs to the ParB family.</text>
</comment>
<geneLocation type="plasmid" evidence="5">
    <name>pp27494_1</name>
</geneLocation>